<dbReference type="Proteomes" id="UP000001901">
    <property type="component" value="Chromosome"/>
</dbReference>
<dbReference type="SUPFAM" id="SSF56059">
    <property type="entry name" value="Glutathione synthetase ATP-binding domain-like"/>
    <property type="match status" value="1"/>
</dbReference>
<keyword evidence="9" id="KW-0464">Manganese</keyword>
<dbReference type="PIRSF" id="PIRSF004602">
    <property type="entry name" value="ATPgrasp_PurP"/>
    <property type="match status" value="1"/>
</dbReference>
<protein>
    <submittedName>
        <fullName evidence="12">IMP biosynthesis enzyme PurP domain protein</fullName>
    </submittedName>
</protein>
<keyword evidence="8" id="KW-0460">Magnesium</keyword>
<dbReference type="SUPFAM" id="SSF52440">
    <property type="entry name" value="PreATP-grasp domain"/>
    <property type="match status" value="1"/>
</dbReference>
<dbReference type="RefSeq" id="WP_012940619.1">
    <property type="nucleotide sequence ID" value="NC_013741.1"/>
</dbReference>
<dbReference type="PANTHER" id="PTHR38147:SF1">
    <property type="entry name" value="5-FORMAMINOIMIDAZOLE-4-CARBOXAMIDE-1-(BETA)-D-RIBOFURANOSYL 5'-MONOPHOSPHATE SYNTHETASE"/>
    <property type="match status" value="1"/>
</dbReference>
<gene>
    <name evidence="12" type="ordered locus">Arcpr_1231</name>
</gene>
<dbReference type="STRING" id="572546.Arcpr_1231"/>
<keyword evidence="4" id="KW-0479">Metal-binding</keyword>
<evidence type="ECO:0000259" key="10">
    <source>
        <dbReference type="Pfam" id="PF06849"/>
    </source>
</evidence>
<dbReference type="GeneID" id="8739916"/>
<dbReference type="InterPro" id="IPR016185">
    <property type="entry name" value="PreATP-grasp_dom_sf"/>
</dbReference>
<accession>D2RDT9</accession>
<evidence type="ECO:0000256" key="1">
    <source>
        <dbReference type="ARBA" id="ARBA00001936"/>
    </source>
</evidence>
<dbReference type="eggNOG" id="arCOG04346">
    <property type="taxonomic scope" value="Archaea"/>
</dbReference>
<sequence>MITDKVRKLVEDYRDVTIGIFGSHSAKEIGMSAKAWGFKTVVVVQRGRDKLYTKYNRWLYDEFIILDRFKDMINDEVQEKLREMNTIFIPNRSFAVYVGYDEIEKKFEVPIYGNRFLLRAEERNYERGQYYLLKKAGIRIPKEFKSPEEIDRLVIVKVQQAKNPLERAFFYANSPEDYYRQAEELIKAGVIDEEGLKNARIEEYVLGARFNANFHSYALKDVFGDFDFVGFSDRRQVNLQGFLNLPAKDQLKINVPVKNEEIGHFGVTMRESKQDMVYETAEKFIRTCEKEYPPGIIGLFGLQGAVAYSPEDDTKLEFVVFDVSMRVPGDPCIGPTSPEMRNLSLKHGVRIEDPLDLTMMEIKRALTDGRLPEIVT</sequence>
<keyword evidence="6" id="KW-0658">Purine biosynthesis</keyword>
<dbReference type="InterPro" id="IPR023656">
    <property type="entry name" value="IMP_biosynth_PurP"/>
</dbReference>
<comment type="cofactor">
    <cofactor evidence="1">
        <name>Mn(2+)</name>
        <dbReference type="ChEBI" id="CHEBI:29035"/>
    </cofactor>
</comment>
<name>D2RDT9_ARCPA</name>
<evidence type="ECO:0000313" key="13">
    <source>
        <dbReference type="Proteomes" id="UP000001901"/>
    </source>
</evidence>
<proteinExistence type="predicted"/>
<dbReference type="PaxDb" id="572546-Arcpr_1231"/>
<dbReference type="PANTHER" id="PTHR38147">
    <property type="entry name" value="5-FORMAMINOIMIDAZOLE-4-CARBOXAMIDE-1-(BETA)-D-RIBOFURANOSYL 5'-MONOPHOSPHATE SYNTHETASE-RELATED"/>
    <property type="match status" value="1"/>
</dbReference>
<dbReference type="Pfam" id="PF06973">
    <property type="entry name" value="DUF1297"/>
    <property type="match status" value="1"/>
</dbReference>
<dbReference type="AlphaFoldDB" id="D2RDT9"/>
<dbReference type="Pfam" id="PF06849">
    <property type="entry name" value="DUF1246"/>
    <property type="match status" value="1"/>
</dbReference>
<evidence type="ECO:0000256" key="2">
    <source>
        <dbReference type="ARBA" id="ARBA00001946"/>
    </source>
</evidence>
<dbReference type="GO" id="GO:0006188">
    <property type="term" value="P:IMP biosynthetic process"/>
    <property type="evidence" value="ECO:0007669"/>
    <property type="project" value="InterPro"/>
</dbReference>
<dbReference type="GO" id="GO:0016879">
    <property type="term" value="F:ligase activity, forming carbon-nitrogen bonds"/>
    <property type="evidence" value="ECO:0007669"/>
    <property type="project" value="InterPro"/>
</dbReference>
<dbReference type="OrthoDB" id="84677at2157"/>
<dbReference type="Gene3D" id="3.30.1490.20">
    <property type="entry name" value="ATP-grasp fold, A domain"/>
    <property type="match status" value="1"/>
</dbReference>
<keyword evidence="5" id="KW-0547">Nucleotide-binding</keyword>
<feature type="domain" description="IMP biosynthesis enzyme PurP C-terminal" evidence="11">
    <location>
        <begin position="177"/>
        <end position="376"/>
    </location>
</feature>
<dbReference type="GO" id="GO:0000287">
    <property type="term" value="F:magnesium ion binding"/>
    <property type="evidence" value="ECO:0007669"/>
    <property type="project" value="InterPro"/>
</dbReference>
<dbReference type="KEGG" id="apo:Arcpr_1231"/>
<organism evidence="12 13">
    <name type="scientific">Archaeoglobus profundus (strain DSM 5631 / JCM 9629 / NBRC 100127 / Av18)</name>
    <dbReference type="NCBI Taxonomy" id="572546"/>
    <lineage>
        <taxon>Archaea</taxon>
        <taxon>Methanobacteriati</taxon>
        <taxon>Methanobacteriota</taxon>
        <taxon>Archaeoglobi</taxon>
        <taxon>Archaeoglobales</taxon>
        <taxon>Archaeoglobaceae</taxon>
        <taxon>Archaeoglobus</taxon>
    </lineage>
</organism>
<evidence type="ECO:0000313" key="12">
    <source>
        <dbReference type="EMBL" id="ADB58283.1"/>
    </source>
</evidence>
<feature type="domain" description="IMP biosynthesis enzyme PurP N-terminal" evidence="10">
    <location>
        <begin position="18"/>
        <end position="144"/>
    </location>
</feature>
<dbReference type="InterPro" id="IPR010672">
    <property type="entry name" value="IMP_biosynth_PurP_N"/>
</dbReference>
<dbReference type="InterPro" id="IPR009720">
    <property type="entry name" value="IMP_biosynth_PurP_C"/>
</dbReference>
<dbReference type="EMBL" id="CP001857">
    <property type="protein sequence ID" value="ADB58283.1"/>
    <property type="molecule type" value="Genomic_DNA"/>
</dbReference>
<keyword evidence="7" id="KW-0067">ATP-binding</keyword>
<evidence type="ECO:0000256" key="5">
    <source>
        <dbReference type="ARBA" id="ARBA00022741"/>
    </source>
</evidence>
<dbReference type="InterPro" id="IPR013815">
    <property type="entry name" value="ATP_grasp_subdomain_1"/>
</dbReference>
<dbReference type="Gene3D" id="3.30.470.20">
    <property type="entry name" value="ATP-grasp fold, B domain"/>
    <property type="match status" value="1"/>
</dbReference>
<evidence type="ECO:0000256" key="3">
    <source>
        <dbReference type="ARBA" id="ARBA00022598"/>
    </source>
</evidence>
<comment type="cofactor">
    <cofactor evidence="2">
        <name>Mg(2+)</name>
        <dbReference type="ChEBI" id="CHEBI:18420"/>
    </cofactor>
</comment>
<evidence type="ECO:0000256" key="9">
    <source>
        <dbReference type="ARBA" id="ARBA00023211"/>
    </source>
</evidence>
<evidence type="ECO:0000256" key="6">
    <source>
        <dbReference type="ARBA" id="ARBA00022755"/>
    </source>
</evidence>
<dbReference type="Gene3D" id="3.40.50.20">
    <property type="match status" value="1"/>
</dbReference>
<dbReference type="HOGENOM" id="CLU_065084_0_0_2"/>
<evidence type="ECO:0000256" key="4">
    <source>
        <dbReference type="ARBA" id="ARBA00022723"/>
    </source>
</evidence>
<evidence type="ECO:0000256" key="7">
    <source>
        <dbReference type="ARBA" id="ARBA00022840"/>
    </source>
</evidence>
<dbReference type="GO" id="GO:0005524">
    <property type="term" value="F:ATP binding"/>
    <property type="evidence" value="ECO:0007669"/>
    <property type="project" value="UniProtKB-KW"/>
</dbReference>
<evidence type="ECO:0000256" key="8">
    <source>
        <dbReference type="ARBA" id="ARBA00022842"/>
    </source>
</evidence>
<reference evidence="12 13" key="1">
    <citation type="journal article" date="2010" name="Stand. Genomic Sci.">
        <title>Complete genome sequence of Archaeoglobus profundus type strain (AV18).</title>
        <authorList>
            <person name="von Jan M."/>
            <person name="Lapidus A."/>
            <person name="Del Rio T.G."/>
            <person name="Copeland A."/>
            <person name="Tice H."/>
            <person name="Cheng J.F."/>
            <person name="Lucas S."/>
            <person name="Chen F."/>
            <person name="Nolan M."/>
            <person name="Goodwin L."/>
            <person name="Han C."/>
            <person name="Pitluck S."/>
            <person name="Liolios K."/>
            <person name="Ivanova N."/>
            <person name="Mavromatis K."/>
            <person name="Ovchinnikova G."/>
            <person name="Chertkov O."/>
            <person name="Pati A."/>
            <person name="Chen A."/>
            <person name="Palaniappan K."/>
            <person name="Land M."/>
            <person name="Hauser L."/>
            <person name="Chang Y.J."/>
            <person name="Jeffries C.D."/>
            <person name="Saunders E."/>
            <person name="Brettin T."/>
            <person name="Detter J.C."/>
            <person name="Chain P."/>
            <person name="Eichinger K."/>
            <person name="Huber H."/>
            <person name="Spring S."/>
            <person name="Rohde M."/>
            <person name="Goker M."/>
            <person name="Wirth R."/>
            <person name="Woyke T."/>
            <person name="Bristow J."/>
            <person name="Eisen J.A."/>
            <person name="Markowitz V."/>
            <person name="Hugenholtz P."/>
            <person name="Kyrpides N.C."/>
            <person name="Klenk H.P."/>
        </authorList>
    </citation>
    <scope>NUCLEOTIDE SEQUENCE [LARGE SCALE GENOMIC DNA]</scope>
    <source>
        <strain evidence="13">DSM 5631 / JCM 9629 / NBRC 100127 / Av18</strain>
    </source>
</reference>
<evidence type="ECO:0000259" key="11">
    <source>
        <dbReference type="Pfam" id="PF06973"/>
    </source>
</evidence>
<keyword evidence="3" id="KW-0436">Ligase</keyword>
<keyword evidence="13" id="KW-1185">Reference proteome</keyword>